<evidence type="ECO:0000313" key="1">
    <source>
        <dbReference type="EMBL" id="JAE26746.1"/>
    </source>
</evidence>
<dbReference type="AlphaFoldDB" id="A0A0A9GW04"/>
<protein>
    <submittedName>
        <fullName evidence="1">Uncharacterized protein</fullName>
    </submittedName>
</protein>
<proteinExistence type="predicted"/>
<organism evidence="1">
    <name type="scientific">Arundo donax</name>
    <name type="common">Giant reed</name>
    <name type="synonym">Donax arundinaceus</name>
    <dbReference type="NCBI Taxonomy" id="35708"/>
    <lineage>
        <taxon>Eukaryota</taxon>
        <taxon>Viridiplantae</taxon>
        <taxon>Streptophyta</taxon>
        <taxon>Embryophyta</taxon>
        <taxon>Tracheophyta</taxon>
        <taxon>Spermatophyta</taxon>
        <taxon>Magnoliopsida</taxon>
        <taxon>Liliopsida</taxon>
        <taxon>Poales</taxon>
        <taxon>Poaceae</taxon>
        <taxon>PACMAD clade</taxon>
        <taxon>Arundinoideae</taxon>
        <taxon>Arundineae</taxon>
        <taxon>Arundo</taxon>
    </lineage>
</organism>
<sequence>MCDLLQLCRLRRSQDKIKHQLIVTMHATPAKKEKKSASLDQCFSNLT</sequence>
<reference evidence="1" key="2">
    <citation type="journal article" date="2015" name="Data Brief">
        <title>Shoot transcriptome of the giant reed, Arundo donax.</title>
        <authorList>
            <person name="Barrero R.A."/>
            <person name="Guerrero F.D."/>
            <person name="Moolhuijzen P."/>
            <person name="Goolsby J.A."/>
            <person name="Tidwell J."/>
            <person name="Bellgard S.E."/>
            <person name="Bellgard M.I."/>
        </authorList>
    </citation>
    <scope>NUCLEOTIDE SEQUENCE</scope>
    <source>
        <tissue evidence="1">Shoot tissue taken approximately 20 cm above the soil surface</tissue>
    </source>
</reference>
<dbReference type="EMBL" id="GBRH01171150">
    <property type="protein sequence ID" value="JAE26746.1"/>
    <property type="molecule type" value="Transcribed_RNA"/>
</dbReference>
<accession>A0A0A9GW04</accession>
<name>A0A0A9GW04_ARUDO</name>
<reference evidence="1" key="1">
    <citation type="submission" date="2014-09" db="EMBL/GenBank/DDBJ databases">
        <authorList>
            <person name="Magalhaes I.L.F."/>
            <person name="Oliveira U."/>
            <person name="Santos F.R."/>
            <person name="Vidigal T.H.D.A."/>
            <person name="Brescovit A.D."/>
            <person name="Santos A.J."/>
        </authorList>
    </citation>
    <scope>NUCLEOTIDE SEQUENCE</scope>
    <source>
        <tissue evidence="1">Shoot tissue taken approximately 20 cm above the soil surface</tissue>
    </source>
</reference>